<feature type="transmembrane region" description="Helical" evidence="7">
    <location>
        <begin position="7"/>
        <end position="26"/>
    </location>
</feature>
<keyword evidence="6 7" id="KW-0472">Membrane</keyword>
<accession>A0A1S6QI96</accession>
<feature type="transmembrane region" description="Helical" evidence="7">
    <location>
        <begin position="361"/>
        <end position="378"/>
    </location>
</feature>
<sequence>MSKFFKRYIGIIIAWLIVIILSIAYMPSISHLVNQKGETHIPSSMQSQVAAKIGDKFHKTERGTRPVIVVFNSKKKLNSEQVDKMYSTIGKIQNHQKKLGIKSMVTPPDTTSSQKQLIAKDSTTQIITLNVDKKVPIKTMNARLIAAAKTPTLRTYVTSYDTIQRQTNDKVKHGITKAEIIISIFILLILVLVFRSLILPVISLITTLMAYYVSLCVVGNLSISYGLPVSIYTQAVLMLVMMALGTEYQILFFNELKRQFVNGKDETEATIAARKQSGKSILVSGIVLAIAFGSLGFIDYSMIQSLASVGIGIVILLLAVFTFLPFFTFALGKKIFLPSTNLSAHNYSKSWGFLSSKSSKYPLISLALVILIAIPFVLNSRGKVSFDPTREVATKTSSATQGYKSIKEHYPKGTAEPLTVYIKSDHKLDNDADLREIDRVTTQLENDKMVSSINSVTQPEGEPLQQLYMKEQIQIVTGSIGASSNALNRVAKGLKKTKIDSKPLSKASKTVSSITNEVNRIQTLNAANNVTETPSQIVQQVQAELQLFRHKRMTRFQREVVKDALQRSMVDQAQQNKMNDALNRIGMRTDSTNSRISNFEMELNSIQSRVQNFGTQIADSTKEIGQSKDFLDEMAKSPAGQTFYIPKDVLNSATFQQAVMKYLSDDKKTAKINVILNKDPHSSESLQYINDVSSQLKASLAATTLQNATVVVGGVPSTIQDARSISKANFNKTALIFAGVLIVLSMFVAASILQAAYVGIVAFVTYLMSLGFSKWMSSNLLDQHQLTASVPYLLFILLFAFAINYSLYLFIRNRQNSEQSFTAKMQVSAGLLGTVIIFAISVVIANAASLMTSSQLTLIQLAMGLIFGLIVIGLVIPITLPGLDRLTYDNYFQGLFSSKKKVEKE</sequence>
<feature type="transmembrane region" description="Helical" evidence="7">
    <location>
        <begin position="201"/>
        <end position="225"/>
    </location>
</feature>
<name>A0A1S6QI96_9LACO</name>
<evidence type="ECO:0000256" key="6">
    <source>
        <dbReference type="ARBA" id="ARBA00023136"/>
    </source>
</evidence>
<proteinExistence type="inferred from homology"/>
<dbReference type="SUPFAM" id="SSF82866">
    <property type="entry name" value="Multidrug efflux transporter AcrB transmembrane domain"/>
    <property type="match status" value="2"/>
</dbReference>
<feature type="transmembrane region" description="Helical" evidence="7">
    <location>
        <begin position="858"/>
        <end position="880"/>
    </location>
</feature>
<gene>
    <name evidence="9" type="ORF">PL11_004990</name>
</gene>
<feature type="transmembrane region" description="Helical" evidence="7">
    <location>
        <begin position="792"/>
        <end position="811"/>
    </location>
</feature>
<feature type="transmembrane region" description="Helical" evidence="7">
    <location>
        <begin position="174"/>
        <end position="194"/>
    </location>
</feature>
<feature type="transmembrane region" description="Helical" evidence="7">
    <location>
        <begin position="281"/>
        <end position="303"/>
    </location>
</feature>
<comment type="similarity">
    <text evidence="2">Belongs to the resistance-nodulation-cell division (RND) (TC 2.A.6) family. MmpL subfamily.</text>
</comment>
<evidence type="ECO:0000313" key="9">
    <source>
        <dbReference type="EMBL" id="AQW21328.1"/>
    </source>
</evidence>
<dbReference type="KEGG" id="lcu:PL11_004990"/>
<keyword evidence="3" id="KW-1003">Cell membrane</keyword>
<evidence type="ECO:0000256" key="4">
    <source>
        <dbReference type="ARBA" id="ARBA00022692"/>
    </source>
</evidence>
<comment type="subcellular location">
    <subcellularLocation>
        <location evidence="1">Cell membrane</location>
        <topology evidence="1">Multi-pass membrane protein</topology>
    </subcellularLocation>
</comment>
<evidence type="ECO:0000256" key="1">
    <source>
        <dbReference type="ARBA" id="ARBA00004651"/>
    </source>
</evidence>
<dbReference type="InterPro" id="IPR050545">
    <property type="entry name" value="Mycobact_MmpL"/>
</dbReference>
<feature type="transmembrane region" description="Helical" evidence="7">
    <location>
        <begin position="831"/>
        <end position="852"/>
    </location>
</feature>
<feature type="domain" description="Membrane transport protein MMPL" evidence="8">
    <location>
        <begin position="44"/>
        <end position="344"/>
    </location>
</feature>
<dbReference type="Proteomes" id="UP000030361">
    <property type="component" value="Chromosome"/>
</dbReference>
<reference evidence="9 10" key="1">
    <citation type="journal article" date="2015" name="Genome Announc.">
        <title>Genome Sequence of Lactobacillus curieae CCTCC M 2011381T, a Novel Producer of Gamma-aminobutyric Acid.</title>
        <authorList>
            <person name="Wang Y."/>
            <person name="Wang Y."/>
            <person name="Lang C."/>
            <person name="Wei D."/>
            <person name="Xu P."/>
            <person name="Xie J."/>
        </authorList>
    </citation>
    <scope>NUCLEOTIDE SEQUENCE [LARGE SCALE GENOMIC DNA]</scope>
    <source>
        <strain evidence="9 10">CCTCC M 2011381</strain>
    </source>
</reference>
<feature type="transmembrane region" description="Helical" evidence="7">
    <location>
        <begin position="231"/>
        <end position="253"/>
    </location>
</feature>
<dbReference type="Gene3D" id="1.20.1640.10">
    <property type="entry name" value="Multidrug efflux transporter AcrB transmembrane domain"/>
    <property type="match status" value="2"/>
</dbReference>
<evidence type="ECO:0000256" key="2">
    <source>
        <dbReference type="ARBA" id="ARBA00010157"/>
    </source>
</evidence>
<evidence type="ECO:0000259" key="8">
    <source>
        <dbReference type="Pfam" id="PF03176"/>
    </source>
</evidence>
<dbReference type="InterPro" id="IPR004869">
    <property type="entry name" value="MMPL_dom"/>
</dbReference>
<dbReference type="AlphaFoldDB" id="A0A1S6QI96"/>
<feature type="transmembrane region" description="Helical" evidence="7">
    <location>
        <begin position="733"/>
        <end position="750"/>
    </location>
</feature>
<feature type="domain" description="Membrane transport protein MMPL" evidence="8">
    <location>
        <begin position="605"/>
        <end position="875"/>
    </location>
</feature>
<dbReference type="GO" id="GO:0005886">
    <property type="term" value="C:plasma membrane"/>
    <property type="evidence" value="ECO:0007669"/>
    <property type="project" value="UniProtKB-SubCell"/>
</dbReference>
<dbReference type="PANTHER" id="PTHR33406">
    <property type="entry name" value="MEMBRANE PROTEIN MJ1562-RELATED"/>
    <property type="match status" value="1"/>
</dbReference>
<keyword evidence="5 7" id="KW-1133">Transmembrane helix</keyword>
<dbReference type="eggNOG" id="COG2409">
    <property type="taxonomic scope" value="Bacteria"/>
</dbReference>
<evidence type="ECO:0000256" key="7">
    <source>
        <dbReference type="SAM" id="Phobius"/>
    </source>
</evidence>
<keyword evidence="10" id="KW-1185">Reference proteome</keyword>
<protein>
    <recommendedName>
        <fullName evidence="8">Membrane transport protein MMPL domain-containing protein</fullName>
    </recommendedName>
</protein>
<evidence type="ECO:0000313" key="10">
    <source>
        <dbReference type="Proteomes" id="UP000030361"/>
    </source>
</evidence>
<evidence type="ECO:0000256" key="5">
    <source>
        <dbReference type="ARBA" id="ARBA00022989"/>
    </source>
</evidence>
<keyword evidence="4 7" id="KW-0812">Transmembrane</keyword>
<dbReference type="PANTHER" id="PTHR33406:SF6">
    <property type="entry name" value="MEMBRANE PROTEIN YDGH-RELATED"/>
    <property type="match status" value="1"/>
</dbReference>
<evidence type="ECO:0000256" key="3">
    <source>
        <dbReference type="ARBA" id="ARBA00022475"/>
    </source>
</evidence>
<dbReference type="EMBL" id="CP018906">
    <property type="protein sequence ID" value="AQW21328.1"/>
    <property type="molecule type" value="Genomic_DNA"/>
</dbReference>
<dbReference type="Pfam" id="PF03176">
    <property type="entry name" value="MMPL"/>
    <property type="match status" value="2"/>
</dbReference>
<dbReference type="RefSeq" id="WP_035167780.1">
    <property type="nucleotide sequence ID" value="NZ_CP018906.1"/>
</dbReference>
<feature type="transmembrane region" description="Helical" evidence="7">
    <location>
        <begin position="309"/>
        <end position="331"/>
    </location>
</feature>
<organism evidence="9 10">
    <name type="scientific">Lentilactobacillus curieae</name>
    <dbReference type="NCBI Taxonomy" id="1138822"/>
    <lineage>
        <taxon>Bacteria</taxon>
        <taxon>Bacillati</taxon>
        <taxon>Bacillota</taxon>
        <taxon>Bacilli</taxon>
        <taxon>Lactobacillales</taxon>
        <taxon>Lactobacillaceae</taxon>
        <taxon>Lentilactobacillus</taxon>
    </lineage>
</organism>